<name>A0AA39HAE7_9BILA</name>
<dbReference type="Proteomes" id="UP001175271">
    <property type="component" value="Unassembled WGS sequence"/>
</dbReference>
<gene>
    <name evidence="2" type="ORF">QR680_015934</name>
</gene>
<evidence type="ECO:0000313" key="2">
    <source>
        <dbReference type="EMBL" id="KAK0401714.1"/>
    </source>
</evidence>
<dbReference type="AlphaFoldDB" id="A0AA39HAE7"/>
<evidence type="ECO:0000256" key="1">
    <source>
        <dbReference type="SAM" id="MobiDB-lite"/>
    </source>
</evidence>
<sequence length="201" mass="22929">MGRKRGRRGCKTTVATASEACQSAPVPSKKNRADPRDYEFSSPCQSEDDENALQQPEREQVDDKQDIGFVQHCKDVKAVLGEEICFVGGSRKVVCRVQWNSNYEPYDRMKKQHRQLFKEYMERKSAKVISVVSGTPGTAAEVSASIVFNIEVSGKRQQMNYLEVRRRFPDALLDFYLKQAEYDRCNCVDCSSPDLERSPEL</sequence>
<protein>
    <submittedName>
        <fullName evidence="2">Uncharacterized protein</fullName>
    </submittedName>
</protein>
<organism evidence="2 3">
    <name type="scientific">Steinernema hermaphroditum</name>
    <dbReference type="NCBI Taxonomy" id="289476"/>
    <lineage>
        <taxon>Eukaryota</taxon>
        <taxon>Metazoa</taxon>
        <taxon>Ecdysozoa</taxon>
        <taxon>Nematoda</taxon>
        <taxon>Chromadorea</taxon>
        <taxon>Rhabditida</taxon>
        <taxon>Tylenchina</taxon>
        <taxon>Panagrolaimomorpha</taxon>
        <taxon>Strongyloidoidea</taxon>
        <taxon>Steinernematidae</taxon>
        <taxon>Steinernema</taxon>
    </lineage>
</organism>
<dbReference type="EMBL" id="JAUCMV010000004">
    <property type="protein sequence ID" value="KAK0401714.1"/>
    <property type="molecule type" value="Genomic_DNA"/>
</dbReference>
<keyword evidence="3" id="KW-1185">Reference proteome</keyword>
<feature type="region of interest" description="Disordered" evidence="1">
    <location>
        <begin position="18"/>
        <end position="61"/>
    </location>
</feature>
<evidence type="ECO:0000313" key="3">
    <source>
        <dbReference type="Proteomes" id="UP001175271"/>
    </source>
</evidence>
<proteinExistence type="predicted"/>
<reference evidence="2" key="1">
    <citation type="submission" date="2023-06" db="EMBL/GenBank/DDBJ databases">
        <title>Genomic analysis of the entomopathogenic nematode Steinernema hermaphroditum.</title>
        <authorList>
            <person name="Schwarz E.M."/>
            <person name="Heppert J.K."/>
            <person name="Baniya A."/>
            <person name="Schwartz H.T."/>
            <person name="Tan C.-H."/>
            <person name="Antoshechkin I."/>
            <person name="Sternberg P.W."/>
            <person name="Goodrich-Blair H."/>
            <person name="Dillman A.R."/>
        </authorList>
    </citation>
    <scope>NUCLEOTIDE SEQUENCE</scope>
    <source>
        <strain evidence="2">PS9179</strain>
        <tissue evidence="2">Whole animal</tissue>
    </source>
</reference>
<comment type="caution">
    <text evidence="2">The sequence shown here is derived from an EMBL/GenBank/DDBJ whole genome shotgun (WGS) entry which is preliminary data.</text>
</comment>
<accession>A0AA39HAE7</accession>